<evidence type="ECO:0000256" key="1">
    <source>
        <dbReference type="ARBA" id="ARBA00010552"/>
    </source>
</evidence>
<dbReference type="PANTHER" id="PTHR11803:SF58">
    <property type="entry name" value="PROTEIN HMF1-RELATED"/>
    <property type="match status" value="1"/>
</dbReference>
<reference evidence="3" key="1">
    <citation type="journal article" date="2019" name="Int. J. Syst. Evol. Microbiol.">
        <title>The Global Catalogue of Microorganisms (GCM) 10K type strain sequencing project: providing services to taxonomists for standard genome sequencing and annotation.</title>
        <authorList>
            <consortium name="The Broad Institute Genomics Platform"/>
            <consortium name="The Broad Institute Genome Sequencing Center for Infectious Disease"/>
            <person name="Wu L."/>
            <person name="Ma J."/>
        </authorList>
    </citation>
    <scope>NUCLEOTIDE SEQUENCE [LARGE SCALE GENOMIC DNA]</scope>
    <source>
        <strain evidence="3">CCTCC AB 2013263</strain>
    </source>
</reference>
<evidence type="ECO:0000313" key="2">
    <source>
        <dbReference type="EMBL" id="MFC3860535.1"/>
    </source>
</evidence>
<dbReference type="CDD" id="cd00448">
    <property type="entry name" value="YjgF_YER057c_UK114_family"/>
    <property type="match status" value="1"/>
</dbReference>
<dbReference type="InterPro" id="IPR035959">
    <property type="entry name" value="RutC-like_sf"/>
</dbReference>
<dbReference type="EMBL" id="JBHRZF010000078">
    <property type="protein sequence ID" value="MFC3860535.1"/>
    <property type="molecule type" value="Genomic_DNA"/>
</dbReference>
<dbReference type="SUPFAM" id="SSF55298">
    <property type="entry name" value="YjgF-like"/>
    <property type="match status" value="1"/>
</dbReference>
<gene>
    <name evidence="2" type="ORF">ACFOPQ_07120</name>
</gene>
<dbReference type="Pfam" id="PF01042">
    <property type="entry name" value="Ribonuc_L-PSP"/>
    <property type="match status" value="1"/>
</dbReference>
<dbReference type="EC" id="3.5.-.-" evidence="2"/>
<dbReference type="PANTHER" id="PTHR11803">
    <property type="entry name" value="2-IMINOBUTANOATE/2-IMINOPROPANOATE DEAMINASE RIDA"/>
    <property type="match status" value="1"/>
</dbReference>
<evidence type="ECO:0000313" key="3">
    <source>
        <dbReference type="Proteomes" id="UP001595748"/>
    </source>
</evidence>
<comment type="caution">
    <text evidence="2">The sequence shown here is derived from an EMBL/GenBank/DDBJ whole genome shotgun (WGS) entry which is preliminary data.</text>
</comment>
<keyword evidence="2" id="KW-0378">Hydrolase</keyword>
<organism evidence="2 3">
    <name type="scientific">Deinococcus antarcticus</name>
    <dbReference type="NCBI Taxonomy" id="1298767"/>
    <lineage>
        <taxon>Bacteria</taxon>
        <taxon>Thermotogati</taxon>
        <taxon>Deinococcota</taxon>
        <taxon>Deinococci</taxon>
        <taxon>Deinococcales</taxon>
        <taxon>Deinococcaceae</taxon>
        <taxon>Deinococcus</taxon>
    </lineage>
</organism>
<protein>
    <submittedName>
        <fullName evidence="2">RidA family protein</fullName>
        <ecNumber evidence="2">3.5.-.-</ecNumber>
    </submittedName>
</protein>
<comment type="similarity">
    <text evidence="1">Belongs to the RutC family.</text>
</comment>
<proteinExistence type="inferred from homology"/>
<keyword evidence="3" id="KW-1185">Reference proteome</keyword>
<accession>A0ABV8A559</accession>
<sequence length="81" mass="8948">MIPLLLRLFGCSRIVEAVGLTFDAAVRLTVFITELSYLAEFRVVRDEFVNTVTPPASSLVQVSGLVRPEWLIEVEAIAAAR</sequence>
<dbReference type="Proteomes" id="UP001595748">
    <property type="component" value="Unassembled WGS sequence"/>
</dbReference>
<dbReference type="GO" id="GO:0016787">
    <property type="term" value="F:hydrolase activity"/>
    <property type="evidence" value="ECO:0007669"/>
    <property type="project" value="UniProtKB-KW"/>
</dbReference>
<dbReference type="InterPro" id="IPR006175">
    <property type="entry name" value="YjgF/YER057c/UK114"/>
</dbReference>
<name>A0ABV8A559_9DEIO</name>
<dbReference type="RefSeq" id="WP_380076681.1">
    <property type="nucleotide sequence ID" value="NZ_JBHRZF010000078.1"/>
</dbReference>
<dbReference type="Gene3D" id="3.30.1330.40">
    <property type="entry name" value="RutC-like"/>
    <property type="match status" value="1"/>
</dbReference>